<accession>A0A172YID9</accession>
<dbReference type="Gene3D" id="1.10.150.310">
    <property type="entry name" value="Tex RuvX-like domain-like"/>
    <property type="match status" value="1"/>
</dbReference>
<protein>
    <submittedName>
        <fullName evidence="3">RNA-binding transcriptional accessory protein</fullName>
    </submittedName>
</protein>
<dbReference type="InterPro" id="IPR010994">
    <property type="entry name" value="RuvA_2-like"/>
</dbReference>
<dbReference type="InterPro" id="IPR041692">
    <property type="entry name" value="HHH_9"/>
</dbReference>
<dbReference type="AlphaFoldDB" id="A0A172YID9"/>
<dbReference type="InterPro" id="IPR050437">
    <property type="entry name" value="Ribos_protein_bS1-like"/>
</dbReference>
<reference evidence="3 4" key="1">
    <citation type="submission" date="2016-04" db="EMBL/GenBank/DDBJ databases">
        <title>Complete Genome Sequence of Halotalea alkalilenta IHB B 13600.</title>
        <authorList>
            <person name="Swarnkar M.K."/>
            <person name="Sharma A."/>
            <person name="Kaushal K."/>
            <person name="Soni R."/>
            <person name="Rana S."/>
            <person name="Singh A.K."/>
            <person name="Gulati A."/>
        </authorList>
    </citation>
    <scope>NUCLEOTIDE SEQUENCE [LARGE SCALE GENOMIC DNA]</scope>
    <source>
        <strain evidence="3 4">IHB B 13600</strain>
    </source>
</reference>
<feature type="compositionally biased region" description="Basic and acidic residues" evidence="1">
    <location>
        <begin position="741"/>
        <end position="771"/>
    </location>
</feature>
<dbReference type="Gene3D" id="1.10.10.650">
    <property type="entry name" value="RuvA domain 2-like"/>
    <property type="match status" value="1"/>
</dbReference>
<dbReference type="RefSeq" id="WP_064123755.1">
    <property type="nucleotide sequence ID" value="NZ_CP015243.1"/>
</dbReference>
<dbReference type="GO" id="GO:0003735">
    <property type="term" value="F:structural constituent of ribosome"/>
    <property type="evidence" value="ECO:0007669"/>
    <property type="project" value="TreeGrafter"/>
</dbReference>
<dbReference type="PANTHER" id="PTHR10724">
    <property type="entry name" value="30S RIBOSOMAL PROTEIN S1"/>
    <property type="match status" value="1"/>
</dbReference>
<feature type="region of interest" description="Disordered" evidence="1">
    <location>
        <begin position="741"/>
        <end position="793"/>
    </location>
</feature>
<dbReference type="GO" id="GO:0006139">
    <property type="term" value="P:nucleobase-containing compound metabolic process"/>
    <property type="evidence" value="ECO:0007669"/>
    <property type="project" value="InterPro"/>
</dbReference>
<dbReference type="Gene3D" id="3.30.420.140">
    <property type="entry name" value="YqgF/RNase H-like domain"/>
    <property type="match status" value="1"/>
</dbReference>
<dbReference type="Proteomes" id="UP000077875">
    <property type="component" value="Chromosome"/>
</dbReference>
<dbReference type="EMBL" id="CP015243">
    <property type="protein sequence ID" value="ANF58902.1"/>
    <property type="molecule type" value="Genomic_DNA"/>
</dbReference>
<dbReference type="InterPro" id="IPR044146">
    <property type="entry name" value="S1_Tex"/>
</dbReference>
<feature type="compositionally biased region" description="Low complexity" evidence="1">
    <location>
        <begin position="777"/>
        <end position="787"/>
    </location>
</feature>
<evidence type="ECO:0000256" key="1">
    <source>
        <dbReference type="SAM" id="MobiDB-lite"/>
    </source>
</evidence>
<dbReference type="KEGG" id="haa:A5892_16685"/>
<feature type="domain" description="S1 motif" evidence="2">
    <location>
        <begin position="671"/>
        <end position="740"/>
    </location>
</feature>
<dbReference type="InterPro" id="IPR055179">
    <property type="entry name" value="Tex-like_central_region"/>
</dbReference>
<dbReference type="SUPFAM" id="SSF50249">
    <property type="entry name" value="Nucleic acid-binding proteins"/>
    <property type="match status" value="1"/>
</dbReference>
<organism evidence="3 4">
    <name type="scientific">Halotalea alkalilenta</name>
    <dbReference type="NCBI Taxonomy" id="376489"/>
    <lineage>
        <taxon>Bacteria</taxon>
        <taxon>Pseudomonadati</taxon>
        <taxon>Pseudomonadota</taxon>
        <taxon>Gammaproteobacteria</taxon>
        <taxon>Oceanospirillales</taxon>
        <taxon>Halomonadaceae</taxon>
        <taxon>Halotalea</taxon>
    </lineage>
</organism>
<evidence type="ECO:0000313" key="4">
    <source>
        <dbReference type="Proteomes" id="UP000077875"/>
    </source>
</evidence>
<dbReference type="GO" id="GO:0006412">
    <property type="term" value="P:translation"/>
    <property type="evidence" value="ECO:0007669"/>
    <property type="project" value="TreeGrafter"/>
</dbReference>
<name>A0A172YID9_9GAMM</name>
<dbReference type="SUPFAM" id="SSF53098">
    <property type="entry name" value="Ribonuclease H-like"/>
    <property type="match status" value="1"/>
</dbReference>
<gene>
    <name evidence="3" type="ORF">A5892_16685</name>
</gene>
<dbReference type="Pfam" id="PF00575">
    <property type="entry name" value="S1"/>
    <property type="match status" value="1"/>
</dbReference>
<dbReference type="PROSITE" id="PS50126">
    <property type="entry name" value="S1"/>
    <property type="match status" value="1"/>
</dbReference>
<dbReference type="InterPro" id="IPR012340">
    <property type="entry name" value="NA-bd_OB-fold"/>
</dbReference>
<dbReference type="InterPro" id="IPR006641">
    <property type="entry name" value="YqgF/RNaseH-like_dom"/>
</dbReference>
<dbReference type="STRING" id="376489.A5892_16685"/>
<dbReference type="PANTHER" id="PTHR10724:SF10">
    <property type="entry name" value="S1 RNA-BINDING DOMAIN-CONTAINING PROTEIN 1"/>
    <property type="match status" value="1"/>
</dbReference>
<evidence type="ECO:0000313" key="3">
    <source>
        <dbReference type="EMBL" id="ANF58902.1"/>
    </source>
</evidence>
<dbReference type="Pfam" id="PF16921">
    <property type="entry name" value="Tex_YqgF"/>
    <property type="match status" value="1"/>
</dbReference>
<dbReference type="FunFam" id="1.10.10.650:FF:000001">
    <property type="entry name" value="S1 RNA-binding domain 1"/>
    <property type="match status" value="1"/>
</dbReference>
<keyword evidence="4" id="KW-1185">Reference proteome</keyword>
<dbReference type="Pfam" id="PF12836">
    <property type="entry name" value="HHH_3"/>
    <property type="match status" value="1"/>
</dbReference>
<dbReference type="InterPro" id="IPR037027">
    <property type="entry name" value="YqgF/RNaseH-like_dom_sf"/>
</dbReference>
<dbReference type="Pfam" id="PF09371">
    <property type="entry name" value="Tex_N"/>
    <property type="match status" value="1"/>
</dbReference>
<dbReference type="InterPro" id="IPR023323">
    <property type="entry name" value="Tex-like_dom_sf"/>
</dbReference>
<dbReference type="Pfam" id="PF17674">
    <property type="entry name" value="HHH_9"/>
    <property type="match status" value="1"/>
</dbReference>
<dbReference type="InterPro" id="IPR018974">
    <property type="entry name" value="Tex-like_N"/>
</dbReference>
<dbReference type="FunFam" id="2.40.50.140:FF:000051">
    <property type="entry name" value="RNA-binding transcriptional accessory protein"/>
    <property type="match status" value="1"/>
</dbReference>
<dbReference type="GO" id="GO:0003729">
    <property type="term" value="F:mRNA binding"/>
    <property type="evidence" value="ECO:0007669"/>
    <property type="project" value="TreeGrafter"/>
</dbReference>
<evidence type="ECO:0000259" key="2">
    <source>
        <dbReference type="PROSITE" id="PS50126"/>
    </source>
</evidence>
<dbReference type="InterPro" id="IPR012337">
    <property type="entry name" value="RNaseH-like_sf"/>
</dbReference>
<dbReference type="FunFam" id="1.10.150.310:FF:000001">
    <property type="entry name" value="RNA-binding transcriptional accessory protein"/>
    <property type="match status" value="1"/>
</dbReference>
<dbReference type="GO" id="GO:0005829">
    <property type="term" value="C:cytosol"/>
    <property type="evidence" value="ECO:0007669"/>
    <property type="project" value="TreeGrafter"/>
</dbReference>
<dbReference type="Pfam" id="PF22706">
    <property type="entry name" value="Tex_central_region"/>
    <property type="match status" value="1"/>
</dbReference>
<dbReference type="InterPro" id="IPR003029">
    <property type="entry name" value="S1_domain"/>
</dbReference>
<dbReference type="InterPro" id="IPR032639">
    <property type="entry name" value="Tex_YqgF"/>
</dbReference>
<dbReference type="FunFam" id="3.30.420.140:FF:000001">
    <property type="entry name" value="RNA-binding transcriptional accessory protein"/>
    <property type="match status" value="1"/>
</dbReference>
<dbReference type="SUPFAM" id="SSF158832">
    <property type="entry name" value="Tex N-terminal region-like"/>
    <property type="match status" value="1"/>
</dbReference>
<dbReference type="Gene3D" id="2.40.50.140">
    <property type="entry name" value="Nucleic acid-binding proteins"/>
    <property type="match status" value="1"/>
</dbReference>
<dbReference type="CDD" id="cd05685">
    <property type="entry name" value="S1_Tex"/>
    <property type="match status" value="1"/>
</dbReference>
<dbReference type="InterPro" id="IPR023319">
    <property type="entry name" value="Tex-like_HTH_dom_sf"/>
</dbReference>
<dbReference type="Gene3D" id="1.10.3500.10">
    <property type="entry name" value="Tex N-terminal region-like"/>
    <property type="match status" value="1"/>
</dbReference>
<dbReference type="SMART" id="SM00316">
    <property type="entry name" value="S1"/>
    <property type="match status" value="1"/>
</dbReference>
<proteinExistence type="predicted"/>
<dbReference type="SMART" id="SM00732">
    <property type="entry name" value="YqgFc"/>
    <property type="match status" value="1"/>
</dbReference>
<sequence>MIDRQTLDLSAVISARIAAELDVRPQQVVAAIALLDEGATVPFISRYRKEVTGGLDDSQLRTLEERLRYLRELEERRRAVIEEIAQQGKLDPALERQLRGAETKQRLEDLYLPFRKKRRTKAQIAREAGLEPLADALLNDPGLDPEEAAEPYVTASKALTNDDGESIALADVKAALDGAKQILMERFSENAELLARLRDRLWDEGELNARVVKGREQEGAKFSDYFEHTERLALVPSHRALAMFRGRNEGVLSLSLTLPDEAQAKVHPAEIEIARTVGIRDQGRKADRWLAEVVRWTWRVKLYTSLETELFSRLREQAELGAIGVFAANLKDLLLAAPAGARATLGLDPGLRTGVKAAVIDATGKLVDTATIYPHAPHNRWDESLATLARLCTQHGVELIAIGNGTASRETDRLAQALIRELPPVEGRPVGKVVVSEAGASVYSASEYAAREFPGLDVTLRGAVSIARRLQDPLAELVKIEPKSIGVGQYQHDVSQLQLARALDAVVEDCVNAVGVDLNTASPALLARVSGLNSTLAANIVAARDERGAFRSRRALLEVSRLGPKTFEQCAGFLRIMNGDDPLDASSVHPEAYPVVERIAARAGRDKGSLIGDSAFLKKLDPAEFVDQRFGVPTITDILKELDKPGRDPRPQFAVAEFKEGVEKLSDLSPDMVLEGVITNVTNFGAFVDIGVHQDGLVHISALSERFVKDPREVVKAGDIVKVKVLEVDVPRKRIALTMRLSERAERQPAQARGERRGDDRRRPGRDEPREGSAPMGALGAALLKAGATKRDR</sequence>
<dbReference type="SUPFAM" id="SSF47781">
    <property type="entry name" value="RuvA domain 2-like"/>
    <property type="match status" value="2"/>
</dbReference>